<dbReference type="EMBL" id="MN739094">
    <property type="protein sequence ID" value="QHS88124.1"/>
    <property type="molecule type" value="Genomic_DNA"/>
</dbReference>
<evidence type="ECO:0000313" key="1">
    <source>
        <dbReference type="EMBL" id="QHS88124.1"/>
    </source>
</evidence>
<accession>A0A6C0B8E2</accession>
<name>A0A6C0B8E2_9ZZZZ</name>
<proteinExistence type="predicted"/>
<organism evidence="1">
    <name type="scientific">viral metagenome</name>
    <dbReference type="NCBI Taxonomy" id="1070528"/>
    <lineage>
        <taxon>unclassified sequences</taxon>
        <taxon>metagenomes</taxon>
        <taxon>organismal metagenomes</taxon>
    </lineage>
</organism>
<sequence>MDKIIQKTIFEEMKKCLKGPVHIDVDQGYMREELELEYIRDKDGTRYIVNIYDIDTYHSVWYAKYRVPVMEEMLKVFTEETADLDSFTLYLNYIYEKKTFKLRI</sequence>
<reference evidence="1" key="1">
    <citation type="journal article" date="2020" name="Nature">
        <title>Giant virus diversity and host interactions through global metagenomics.</title>
        <authorList>
            <person name="Schulz F."/>
            <person name="Roux S."/>
            <person name="Paez-Espino D."/>
            <person name="Jungbluth S."/>
            <person name="Walsh D.A."/>
            <person name="Denef V.J."/>
            <person name="McMahon K.D."/>
            <person name="Konstantinidis K.T."/>
            <person name="Eloe-Fadrosh E.A."/>
            <person name="Kyrpides N.C."/>
            <person name="Woyke T."/>
        </authorList>
    </citation>
    <scope>NUCLEOTIDE SEQUENCE</scope>
    <source>
        <strain evidence="1">GVMAG-M-3300010158-55</strain>
    </source>
</reference>
<protein>
    <submittedName>
        <fullName evidence="1">Uncharacterized protein</fullName>
    </submittedName>
</protein>
<dbReference type="AlphaFoldDB" id="A0A6C0B8E2"/>